<keyword evidence="4" id="KW-1185">Reference proteome</keyword>
<dbReference type="PATRIC" id="fig|1177154.3.peg.1351"/>
<feature type="domain" description="Pyridoxamine 5'-phosphate oxidase N-terminal" evidence="1">
    <location>
        <begin position="6"/>
        <end position="123"/>
    </location>
</feature>
<dbReference type="InterPro" id="IPR037119">
    <property type="entry name" value="Haem_oxidase_HugZ-like_sf"/>
</dbReference>
<evidence type="ECO:0000313" key="4">
    <source>
        <dbReference type="Proteomes" id="UP000029444"/>
    </source>
</evidence>
<sequence length="225" mass="25114">MDQITQAQAFVYQHSHAALATVDPQGLPLATAINVVPDGQGRLIMLMSDLAEHTVNIRQNPAVSLMWVEESHSDWQAAVRLSMTGSLERVTAEQGERYLQVFPHMRDYLQLDFHFYALRPEKVRWIPGFGKAAWLEAGALLPTHGWDLAREQGMVGHMNADHSDACDHYLSLLGCPGEGAEMLAVDPWGSWLRHEGNLRRLPFSEKAEDAVQVREALVALARTPV</sequence>
<dbReference type="Pfam" id="PF10615">
    <property type="entry name" value="DUF2470"/>
    <property type="match status" value="1"/>
</dbReference>
<dbReference type="eggNOG" id="COG0748">
    <property type="taxonomic scope" value="Bacteria"/>
</dbReference>
<dbReference type="Proteomes" id="UP000029444">
    <property type="component" value="Unassembled WGS sequence"/>
</dbReference>
<dbReference type="PANTHER" id="PTHR13343:SF17">
    <property type="entry name" value="CELLULAR REPRESSOR OF E1A-STIMULATED GENES, ISOFORM A"/>
    <property type="match status" value="1"/>
</dbReference>
<dbReference type="SUPFAM" id="SSF50475">
    <property type="entry name" value="FMN-binding split barrel"/>
    <property type="match status" value="1"/>
</dbReference>
<dbReference type="Pfam" id="PF01243">
    <property type="entry name" value="PNPOx_N"/>
    <property type="match status" value="1"/>
</dbReference>
<evidence type="ECO:0000259" key="2">
    <source>
        <dbReference type="Pfam" id="PF10615"/>
    </source>
</evidence>
<dbReference type="Gene3D" id="2.30.110.10">
    <property type="entry name" value="Electron Transport, Fmn-binding Protein, Chain A"/>
    <property type="match status" value="1"/>
</dbReference>
<feature type="domain" description="DUF2470" evidence="2">
    <location>
        <begin position="151"/>
        <end position="220"/>
    </location>
</feature>
<evidence type="ECO:0000259" key="1">
    <source>
        <dbReference type="Pfam" id="PF01243"/>
    </source>
</evidence>
<organism evidence="3 4">
    <name type="scientific">Alcanivorax nanhaiticus</name>
    <dbReference type="NCBI Taxonomy" id="1177154"/>
    <lineage>
        <taxon>Bacteria</taxon>
        <taxon>Pseudomonadati</taxon>
        <taxon>Pseudomonadota</taxon>
        <taxon>Gammaproteobacteria</taxon>
        <taxon>Oceanospirillales</taxon>
        <taxon>Alcanivoracaceae</taxon>
        <taxon>Alcanivorax</taxon>
    </lineage>
</organism>
<dbReference type="Gene3D" id="3.20.180.10">
    <property type="entry name" value="PNP-oxidase-like"/>
    <property type="match status" value="1"/>
</dbReference>
<dbReference type="STRING" id="1177154.Y5S_01327"/>
<evidence type="ECO:0000313" key="3">
    <source>
        <dbReference type="EMBL" id="KGD65434.1"/>
    </source>
</evidence>
<dbReference type="AlphaFoldDB" id="A0A095SM53"/>
<dbReference type="InterPro" id="IPR012349">
    <property type="entry name" value="Split_barrel_FMN-bd"/>
</dbReference>
<name>A0A095SM53_9GAMM</name>
<accession>A0A095SM53</accession>
<protein>
    <submittedName>
        <fullName evidence="3">Pyridoxamine 5'-phosphate oxidase-like fmn-binding protein</fullName>
    </submittedName>
</protein>
<dbReference type="PANTHER" id="PTHR13343">
    <property type="entry name" value="CREG1 PROTEIN"/>
    <property type="match status" value="1"/>
</dbReference>
<proteinExistence type="predicted"/>
<dbReference type="EMBL" id="ARXV01000004">
    <property type="protein sequence ID" value="KGD65434.1"/>
    <property type="molecule type" value="Genomic_DNA"/>
</dbReference>
<dbReference type="RefSeq" id="WP_035231503.1">
    <property type="nucleotide sequence ID" value="NZ_ARXV01000004.1"/>
</dbReference>
<dbReference type="InterPro" id="IPR011576">
    <property type="entry name" value="Pyridox_Oxase_N"/>
</dbReference>
<reference evidence="3 4" key="1">
    <citation type="submission" date="2012-09" db="EMBL/GenBank/DDBJ databases">
        <title>Genome Sequence of alkane-degrading Bacterium Alcanivorax sp. 19-m-6.</title>
        <authorList>
            <person name="Lai Q."/>
            <person name="Shao Z."/>
        </authorList>
    </citation>
    <scope>NUCLEOTIDE SEQUENCE [LARGE SCALE GENOMIC DNA]</scope>
    <source>
        <strain evidence="3 4">19-m-6</strain>
    </source>
</reference>
<dbReference type="InterPro" id="IPR019595">
    <property type="entry name" value="DUF2470"/>
</dbReference>
<comment type="caution">
    <text evidence="3">The sequence shown here is derived from an EMBL/GenBank/DDBJ whole genome shotgun (WGS) entry which is preliminary data.</text>
</comment>
<dbReference type="GO" id="GO:0005737">
    <property type="term" value="C:cytoplasm"/>
    <property type="evidence" value="ECO:0007669"/>
    <property type="project" value="UniProtKB-ARBA"/>
</dbReference>
<dbReference type="OrthoDB" id="9776211at2"/>
<gene>
    <name evidence="3" type="ORF">Y5S_01327</name>
</gene>